<evidence type="ECO:0000313" key="1">
    <source>
        <dbReference type="EMBL" id="KAI0089004.1"/>
    </source>
</evidence>
<dbReference type="Proteomes" id="UP001055072">
    <property type="component" value="Unassembled WGS sequence"/>
</dbReference>
<evidence type="ECO:0000313" key="2">
    <source>
        <dbReference type="Proteomes" id="UP001055072"/>
    </source>
</evidence>
<dbReference type="EMBL" id="MU274912">
    <property type="protein sequence ID" value="KAI0089004.1"/>
    <property type="molecule type" value="Genomic_DNA"/>
</dbReference>
<comment type="caution">
    <text evidence="1">The sequence shown here is derived from an EMBL/GenBank/DDBJ whole genome shotgun (WGS) entry which is preliminary data.</text>
</comment>
<reference evidence="1" key="1">
    <citation type="journal article" date="2021" name="Environ. Microbiol.">
        <title>Gene family expansions and transcriptome signatures uncover fungal adaptations to wood decay.</title>
        <authorList>
            <person name="Hage H."/>
            <person name="Miyauchi S."/>
            <person name="Viragh M."/>
            <person name="Drula E."/>
            <person name="Min B."/>
            <person name="Chaduli D."/>
            <person name="Navarro D."/>
            <person name="Favel A."/>
            <person name="Norest M."/>
            <person name="Lesage-Meessen L."/>
            <person name="Balint B."/>
            <person name="Merenyi Z."/>
            <person name="de Eugenio L."/>
            <person name="Morin E."/>
            <person name="Martinez A.T."/>
            <person name="Baldrian P."/>
            <person name="Stursova M."/>
            <person name="Martinez M.J."/>
            <person name="Novotny C."/>
            <person name="Magnuson J.K."/>
            <person name="Spatafora J.W."/>
            <person name="Maurice S."/>
            <person name="Pangilinan J."/>
            <person name="Andreopoulos W."/>
            <person name="LaButti K."/>
            <person name="Hundley H."/>
            <person name="Na H."/>
            <person name="Kuo A."/>
            <person name="Barry K."/>
            <person name="Lipzen A."/>
            <person name="Henrissat B."/>
            <person name="Riley R."/>
            <person name="Ahrendt S."/>
            <person name="Nagy L.G."/>
            <person name="Grigoriev I.V."/>
            <person name="Martin F."/>
            <person name="Rosso M.N."/>
        </authorList>
    </citation>
    <scope>NUCLEOTIDE SEQUENCE</scope>
    <source>
        <strain evidence="1">CBS 384.51</strain>
    </source>
</reference>
<organism evidence="1 2">
    <name type="scientific">Irpex rosettiformis</name>
    <dbReference type="NCBI Taxonomy" id="378272"/>
    <lineage>
        <taxon>Eukaryota</taxon>
        <taxon>Fungi</taxon>
        <taxon>Dikarya</taxon>
        <taxon>Basidiomycota</taxon>
        <taxon>Agaricomycotina</taxon>
        <taxon>Agaricomycetes</taxon>
        <taxon>Polyporales</taxon>
        <taxon>Irpicaceae</taxon>
        <taxon>Irpex</taxon>
    </lineage>
</organism>
<sequence>MTTKQLTLYTARICPYAQRTEIALAEAKAKFTRYEIDLQNKPEWYAPKVNPASKVPAIAYGGPEVPPDQPSPESVKLNESLVLVEFIADLYPESGILPKDPVLRAKARLFIDAVSTKYSPAAFKATHSGDGDPEAFVQALESLQALLPPKGFVVGEFSIADIAIAPFLARLEVTLSNDLGPWPANSGEGQKLLKTLQQPKLARLWEYSKEVQSRPSFIATFDKDVIIKGAERRFKAFREQKYGA</sequence>
<gene>
    <name evidence="1" type="ORF">BDY19DRAFT_162249</name>
</gene>
<accession>A0ACB8U4I4</accession>
<proteinExistence type="predicted"/>
<keyword evidence="2" id="KW-1185">Reference proteome</keyword>
<name>A0ACB8U4I4_9APHY</name>
<protein>
    <submittedName>
        <fullName evidence="1">Glutathione S-transferase C-terminal-like protein</fullName>
    </submittedName>
</protein>